<accession>A0ABT4VE10</accession>
<dbReference type="RefSeq" id="WP_271020584.1">
    <property type="nucleotide sequence ID" value="NZ_JAQHXR010000001.1"/>
</dbReference>
<comment type="caution">
    <text evidence="2">The sequence shown here is derived from an EMBL/GenBank/DDBJ whole genome shotgun (WGS) entry which is preliminary data.</text>
</comment>
<evidence type="ECO:0000313" key="2">
    <source>
        <dbReference type="EMBL" id="MDA3968291.1"/>
    </source>
</evidence>
<reference evidence="2 3" key="1">
    <citation type="submission" date="2023-01" db="EMBL/GenBank/DDBJ databases">
        <title>Description of Helicobacter ibis sp. nov. isolated from faecal droppings of black-faced ibis (Theristicus melanopis).</title>
        <authorList>
            <person name="Lopez-Cantillo M."/>
            <person name="Vidal-Veuthey B."/>
            <person name="Mella A."/>
            <person name="De La Haba R."/>
            <person name="Collado L."/>
        </authorList>
    </citation>
    <scope>NUCLEOTIDE SEQUENCE [LARGE SCALE GENOMIC DNA]</scope>
    <source>
        <strain evidence="2 3">A82</strain>
    </source>
</reference>
<protein>
    <recommendedName>
        <fullName evidence="4">Integral membrane protein</fullName>
    </recommendedName>
</protein>
<sequence>MKTFRNIHIYLSLFFLPLALMYALTGILYISGIDQNYGATKNTYTMHNATKGKEIESMLKYFKENNIALPKVGEIKEKEGKLIVGSAHYSATLEKKAEDSYNITTIERSFIGNLIMLHKAKAKWYFDVLAIGFGITMFLLYFSGVMITLVNIKKNREKQILTIIAGIVISTIVGGLSVLIA</sequence>
<organism evidence="2 3">
    <name type="scientific">Helicobacter ibis</name>
    <dbReference type="NCBI Taxonomy" id="2962633"/>
    <lineage>
        <taxon>Bacteria</taxon>
        <taxon>Pseudomonadati</taxon>
        <taxon>Campylobacterota</taxon>
        <taxon>Epsilonproteobacteria</taxon>
        <taxon>Campylobacterales</taxon>
        <taxon>Helicobacteraceae</taxon>
        <taxon>Helicobacter</taxon>
    </lineage>
</organism>
<feature type="transmembrane region" description="Helical" evidence="1">
    <location>
        <begin position="160"/>
        <end position="180"/>
    </location>
</feature>
<name>A0ABT4VE10_9HELI</name>
<gene>
    <name evidence="2" type="ORF">PF021_01215</name>
</gene>
<dbReference type="Proteomes" id="UP001210261">
    <property type="component" value="Unassembled WGS sequence"/>
</dbReference>
<keyword evidence="1" id="KW-0812">Transmembrane</keyword>
<evidence type="ECO:0000256" key="1">
    <source>
        <dbReference type="SAM" id="Phobius"/>
    </source>
</evidence>
<feature type="transmembrane region" description="Helical" evidence="1">
    <location>
        <begin position="124"/>
        <end position="148"/>
    </location>
</feature>
<keyword evidence="1" id="KW-1133">Transmembrane helix</keyword>
<feature type="transmembrane region" description="Helical" evidence="1">
    <location>
        <begin position="7"/>
        <end position="30"/>
    </location>
</feature>
<evidence type="ECO:0000313" key="3">
    <source>
        <dbReference type="Proteomes" id="UP001210261"/>
    </source>
</evidence>
<proteinExistence type="predicted"/>
<keyword evidence="1" id="KW-0472">Membrane</keyword>
<dbReference type="EMBL" id="JAQHXR010000001">
    <property type="protein sequence ID" value="MDA3968291.1"/>
    <property type="molecule type" value="Genomic_DNA"/>
</dbReference>
<evidence type="ECO:0008006" key="4">
    <source>
        <dbReference type="Google" id="ProtNLM"/>
    </source>
</evidence>
<keyword evidence="3" id="KW-1185">Reference proteome</keyword>